<sequence>MICLDLLLQGHFFTLIAVPLLFAQPVLGSPLSSDRALKAAARTEPENTVLIKGPDNFCLVVPRDEHTDIGESEHPGGTTVYCSPNARYDTRQGQLFSTFWTNVEHVTNFGVNGGRYTQLTGCIDPSTLDRLNIDDDGGQYDSSGGSFGTGNPEGSVCVGYNHYIEILEPSAPRACIRCCDDPDDCPTHDDKDGCPSVIPGNYFDCD</sequence>
<dbReference type="OrthoDB" id="3044029at2759"/>
<organism evidence="2 3">
    <name type="scientific">Coprinellus micaceus</name>
    <name type="common">Glistening ink-cap mushroom</name>
    <name type="synonym">Coprinus micaceus</name>
    <dbReference type="NCBI Taxonomy" id="71717"/>
    <lineage>
        <taxon>Eukaryota</taxon>
        <taxon>Fungi</taxon>
        <taxon>Dikarya</taxon>
        <taxon>Basidiomycota</taxon>
        <taxon>Agaricomycotina</taxon>
        <taxon>Agaricomycetes</taxon>
        <taxon>Agaricomycetidae</taxon>
        <taxon>Agaricales</taxon>
        <taxon>Agaricineae</taxon>
        <taxon>Psathyrellaceae</taxon>
        <taxon>Coprinellus</taxon>
    </lineage>
</organism>
<dbReference type="Proteomes" id="UP000298030">
    <property type="component" value="Unassembled WGS sequence"/>
</dbReference>
<proteinExistence type="predicted"/>
<feature type="signal peptide" evidence="1">
    <location>
        <begin position="1"/>
        <end position="28"/>
    </location>
</feature>
<evidence type="ECO:0000313" key="2">
    <source>
        <dbReference type="EMBL" id="TEB30845.1"/>
    </source>
</evidence>
<dbReference type="EMBL" id="QPFP01000021">
    <property type="protein sequence ID" value="TEB30845.1"/>
    <property type="molecule type" value="Genomic_DNA"/>
</dbReference>
<evidence type="ECO:0000313" key="3">
    <source>
        <dbReference type="Proteomes" id="UP000298030"/>
    </source>
</evidence>
<evidence type="ECO:0000256" key="1">
    <source>
        <dbReference type="SAM" id="SignalP"/>
    </source>
</evidence>
<dbReference type="STRING" id="71717.A0A4Y7T9K0"/>
<keyword evidence="1" id="KW-0732">Signal</keyword>
<evidence type="ECO:0008006" key="4">
    <source>
        <dbReference type="Google" id="ProtNLM"/>
    </source>
</evidence>
<comment type="caution">
    <text evidence="2">The sequence shown here is derived from an EMBL/GenBank/DDBJ whole genome shotgun (WGS) entry which is preliminary data.</text>
</comment>
<feature type="chain" id="PRO_5021452435" description="Effector protein" evidence="1">
    <location>
        <begin position="29"/>
        <end position="206"/>
    </location>
</feature>
<reference evidence="2 3" key="1">
    <citation type="journal article" date="2019" name="Nat. Ecol. Evol.">
        <title>Megaphylogeny resolves global patterns of mushroom evolution.</title>
        <authorList>
            <person name="Varga T."/>
            <person name="Krizsan K."/>
            <person name="Foldi C."/>
            <person name="Dima B."/>
            <person name="Sanchez-Garcia M."/>
            <person name="Sanchez-Ramirez S."/>
            <person name="Szollosi G.J."/>
            <person name="Szarkandi J.G."/>
            <person name="Papp V."/>
            <person name="Albert L."/>
            <person name="Andreopoulos W."/>
            <person name="Angelini C."/>
            <person name="Antonin V."/>
            <person name="Barry K.W."/>
            <person name="Bougher N.L."/>
            <person name="Buchanan P."/>
            <person name="Buyck B."/>
            <person name="Bense V."/>
            <person name="Catcheside P."/>
            <person name="Chovatia M."/>
            <person name="Cooper J."/>
            <person name="Damon W."/>
            <person name="Desjardin D."/>
            <person name="Finy P."/>
            <person name="Geml J."/>
            <person name="Haridas S."/>
            <person name="Hughes K."/>
            <person name="Justo A."/>
            <person name="Karasinski D."/>
            <person name="Kautmanova I."/>
            <person name="Kiss B."/>
            <person name="Kocsube S."/>
            <person name="Kotiranta H."/>
            <person name="LaButti K.M."/>
            <person name="Lechner B.E."/>
            <person name="Liimatainen K."/>
            <person name="Lipzen A."/>
            <person name="Lukacs Z."/>
            <person name="Mihaltcheva S."/>
            <person name="Morgado L.N."/>
            <person name="Niskanen T."/>
            <person name="Noordeloos M.E."/>
            <person name="Ohm R.A."/>
            <person name="Ortiz-Santana B."/>
            <person name="Ovrebo C."/>
            <person name="Racz N."/>
            <person name="Riley R."/>
            <person name="Savchenko A."/>
            <person name="Shiryaev A."/>
            <person name="Soop K."/>
            <person name="Spirin V."/>
            <person name="Szebenyi C."/>
            <person name="Tomsovsky M."/>
            <person name="Tulloss R.E."/>
            <person name="Uehling J."/>
            <person name="Grigoriev I.V."/>
            <person name="Vagvolgyi C."/>
            <person name="Papp T."/>
            <person name="Martin F.M."/>
            <person name="Miettinen O."/>
            <person name="Hibbett D.S."/>
            <person name="Nagy L.G."/>
        </authorList>
    </citation>
    <scope>NUCLEOTIDE SEQUENCE [LARGE SCALE GENOMIC DNA]</scope>
    <source>
        <strain evidence="2 3">FP101781</strain>
    </source>
</reference>
<accession>A0A4Y7T9K0</accession>
<dbReference type="AlphaFoldDB" id="A0A4Y7T9K0"/>
<protein>
    <recommendedName>
        <fullName evidence="4">Effector protein</fullName>
    </recommendedName>
</protein>
<name>A0A4Y7T9K0_COPMI</name>
<gene>
    <name evidence="2" type="ORF">FA13DRAFT_498756</name>
</gene>
<keyword evidence="3" id="KW-1185">Reference proteome</keyword>